<feature type="domain" description="RNA polymerase sigma-70 region 2" evidence="2">
    <location>
        <begin position="20"/>
        <end position="83"/>
    </location>
</feature>
<dbReference type="InterPro" id="IPR013324">
    <property type="entry name" value="RNA_pol_sigma_r3/r4-like"/>
</dbReference>
<dbReference type="InterPro" id="IPR011990">
    <property type="entry name" value="TPR-like_helical_dom_sf"/>
</dbReference>
<feature type="coiled-coil region" evidence="1">
    <location>
        <begin position="355"/>
        <end position="422"/>
    </location>
</feature>
<evidence type="ECO:0000313" key="6">
    <source>
        <dbReference type="Proteomes" id="UP000235826"/>
    </source>
</evidence>
<dbReference type="Proteomes" id="UP000235826">
    <property type="component" value="Chromosome"/>
</dbReference>
<dbReference type="InterPro" id="IPR014284">
    <property type="entry name" value="RNA_pol_sigma-70_dom"/>
</dbReference>
<evidence type="ECO:0000259" key="4">
    <source>
        <dbReference type="Pfam" id="PF20239"/>
    </source>
</evidence>
<dbReference type="InterPro" id="IPR013325">
    <property type="entry name" value="RNA_pol_sigma_r2"/>
</dbReference>
<proteinExistence type="predicted"/>
<dbReference type="InterPro" id="IPR046531">
    <property type="entry name" value="DUF6596"/>
</dbReference>
<dbReference type="AlphaFoldDB" id="A0A2K9PUQ6"/>
<dbReference type="SUPFAM" id="SSF48452">
    <property type="entry name" value="TPR-like"/>
    <property type="match status" value="1"/>
</dbReference>
<dbReference type="KEGG" id="fek:C1H87_19490"/>
<evidence type="ECO:0000259" key="3">
    <source>
        <dbReference type="Pfam" id="PF08281"/>
    </source>
</evidence>
<dbReference type="SUPFAM" id="SSF88946">
    <property type="entry name" value="Sigma2 domain of RNA polymerase sigma factors"/>
    <property type="match status" value="1"/>
</dbReference>
<evidence type="ECO:0008006" key="7">
    <source>
        <dbReference type="Google" id="ProtNLM"/>
    </source>
</evidence>
<evidence type="ECO:0000259" key="2">
    <source>
        <dbReference type="Pfam" id="PF04542"/>
    </source>
</evidence>
<sequence length="422" mass="49307">MLNTSSQIQNEVNQLYRNHFGKLVASLTYLFNLSNLQVSEDIVQDTFIAALENWTKNGIPKEPVNWLYKVCKNKALNVIKSKRFTHLSPLTDVSLFESKNMDIGYKMDKYFQYEQPEDMQLQLLFSICHPKIPQTSQIILALKTICGFSRSEIAKGLGMNEESVKKNLYRTKKKIADEKLVFKIPYSTKSIEKIHTVEFILYLMFNEGYKASAGNSIVKYEFCLEAMKLTKSLLKEIDLKLDTTKALFALMLFNASRIEERNRLKNELNNLETQNRNNWDKELIHLGIEYLNNSKPRKNLTSRFHLEASIASIHCKSKSFNETNWLGILRFYDSLVQINPSAYTHLNRCIAMFYAHRAEQALKEIERLNLNKELNSYYLFNCTMGKIYKSIEKYEIAASFYKKALNQTKNNLERAYIRKQMN</sequence>
<dbReference type="PANTHER" id="PTHR47756">
    <property type="entry name" value="BLL6612 PROTEIN-RELATED"/>
    <property type="match status" value="1"/>
</dbReference>
<dbReference type="Pfam" id="PF04542">
    <property type="entry name" value="Sigma70_r2"/>
    <property type="match status" value="1"/>
</dbReference>
<keyword evidence="1" id="KW-0175">Coiled coil</keyword>
<reference evidence="5 6" key="1">
    <citation type="submission" date="2018-01" db="EMBL/GenBank/DDBJ databases">
        <title>Complete genome sequence of Flavivirga eckloniae ECD14 isolated from seaweed Ecklonia cava.</title>
        <authorList>
            <person name="Lee J.H."/>
            <person name="Baik K.S."/>
            <person name="Seong C.N."/>
        </authorList>
    </citation>
    <scope>NUCLEOTIDE SEQUENCE [LARGE SCALE GENOMIC DNA]</scope>
    <source>
        <strain evidence="5 6">ECD14</strain>
    </source>
</reference>
<dbReference type="Gene3D" id="1.25.40.10">
    <property type="entry name" value="Tetratricopeptide repeat domain"/>
    <property type="match status" value="1"/>
</dbReference>
<dbReference type="SUPFAM" id="SSF88659">
    <property type="entry name" value="Sigma3 and sigma4 domains of RNA polymerase sigma factors"/>
    <property type="match status" value="1"/>
</dbReference>
<feature type="domain" description="RNA polymerase sigma factor 70 region 4 type 2" evidence="3">
    <location>
        <begin position="130"/>
        <end position="175"/>
    </location>
</feature>
<dbReference type="GO" id="GO:0016987">
    <property type="term" value="F:sigma factor activity"/>
    <property type="evidence" value="ECO:0007669"/>
    <property type="project" value="InterPro"/>
</dbReference>
<dbReference type="InterPro" id="IPR007627">
    <property type="entry name" value="RNA_pol_sigma70_r2"/>
</dbReference>
<organism evidence="5 6">
    <name type="scientific">Flavivirga eckloniae</name>
    <dbReference type="NCBI Taxonomy" id="1803846"/>
    <lineage>
        <taxon>Bacteria</taxon>
        <taxon>Pseudomonadati</taxon>
        <taxon>Bacteroidota</taxon>
        <taxon>Flavobacteriia</taxon>
        <taxon>Flavobacteriales</taxon>
        <taxon>Flavobacteriaceae</taxon>
        <taxon>Flavivirga</taxon>
    </lineage>
</organism>
<evidence type="ECO:0000313" key="5">
    <source>
        <dbReference type="EMBL" id="AUP80779.1"/>
    </source>
</evidence>
<name>A0A2K9PUQ6_9FLAO</name>
<gene>
    <name evidence="5" type="ORF">C1H87_19490</name>
</gene>
<dbReference type="GO" id="GO:0003677">
    <property type="term" value="F:DNA binding"/>
    <property type="evidence" value="ECO:0007669"/>
    <property type="project" value="InterPro"/>
</dbReference>
<dbReference type="Pfam" id="PF20239">
    <property type="entry name" value="DUF6596"/>
    <property type="match status" value="1"/>
</dbReference>
<dbReference type="Pfam" id="PF08281">
    <property type="entry name" value="Sigma70_r4_2"/>
    <property type="match status" value="1"/>
</dbReference>
<accession>A0A2K9PUQ6</accession>
<dbReference type="Gene3D" id="1.10.1740.10">
    <property type="match status" value="1"/>
</dbReference>
<protein>
    <recommendedName>
        <fullName evidence="7">RNA polymerase sigma factor</fullName>
    </recommendedName>
</protein>
<dbReference type="InterPro" id="IPR013249">
    <property type="entry name" value="RNA_pol_sigma70_r4_t2"/>
</dbReference>
<dbReference type="PANTHER" id="PTHR47756:SF2">
    <property type="entry name" value="BLL6612 PROTEIN"/>
    <property type="match status" value="1"/>
</dbReference>
<feature type="domain" description="DUF6596" evidence="4">
    <location>
        <begin position="194"/>
        <end position="294"/>
    </location>
</feature>
<keyword evidence="6" id="KW-1185">Reference proteome</keyword>
<evidence type="ECO:0000256" key="1">
    <source>
        <dbReference type="SAM" id="Coils"/>
    </source>
</evidence>
<dbReference type="EMBL" id="CP025791">
    <property type="protein sequence ID" value="AUP80779.1"/>
    <property type="molecule type" value="Genomic_DNA"/>
</dbReference>
<dbReference type="GO" id="GO:0006352">
    <property type="term" value="P:DNA-templated transcription initiation"/>
    <property type="evidence" value="ECO:0007669"/>
    <property type="project" value="InterPro"/>
</dbReference>
<dbReference type="NCBIfam" id="TIGR02937">
    <property type="entry name" value="sigma70-ECF"/>
    <property type="match status" value="1"/>
</dbReference>